<dbReference type="Proteomes" id="UP000572540">
    <property type="component" value="Unassembled WGS sequence"/>
</dbReference>
<evidence type="ECO:0000313" key="3">
    <source>
        <dbReference type="Proteomes" id="UP000572540"/>
    </source>
</evidence>
<sequence length="82" mass="9520">MQHDQWFALYRNDGVIDDYTFVHGVRRGNFRLHPDGRFGISEGCIAIQSPERFDRLRAYLMAQDAKAIPGTNIRYFGTVDVR</sequence>
<feature type="domain" description="Tlde1" evidence="1">
    <location>
        <begin position="2"/>
        <end position="70"/>
    </location>
</feature>
<protein>
    <recommendedName>
        <fullName evidence="1">Tlde1 domain-containing protein</fullName>
    </recommendedName>
</protein>
<reference evidence="2 3" key="1">
    <citation type="submission" date="2020-07" db="EMBL/GenBank/DDBJ databases">
        <title>Exploring microbial biodiversity for novel pathways involved in the catabolism of aromatic compounds derived from lignin.</title>
        <authorList>
            <person name="Elkins J."/>
        </authorList>
    </citation>
    <scope>NUCLEOTIDE SEQUENCE [LARGE SCALE GENOMIC DNA]</scope>
    <source>
        <strain evidence="2 3">H2C3B</strain>
    </source>
</reference>
<dbReference type="Pfam" id="PF10908">
    <property type="entry name" value="Tlde1_dom"/>
    <property type="match status" value="1"/>
</dbReference>
<accession>A0A7Y9W669</accession>
<evidence type="ECO:0000313" key="2">
    <source>
        <dbReference type="EMBL" id="NYH14363.1"/>
    </source>
</evidence>
<dbReference type="InterPro" id="IPR021225">
    <property type="entry name" value="Tlde1_dom"/>
</dbReference>
<name>A0A7Y9W669_9BURK</name>
<comment type="caution">
    <text evidence="2">The sequence shown here is derived from an EMBL/GenBank/DDBJ whole genome shotgun (WGS) entry which is preliminary data.</text>
</comment>
<evidence type="ECO:0000259" key="1">
    <source>
        <dbReference type="Pfam" id="PF10908"/>
    </source>
</evidence>
<organism evidence="2 3">
    <name type="scientific">Paraburkholderia bryophila</name>
    <dbReference type="NCBI Taxonomy" id="420952"/>
    <lineage>
        <taxon>Bacteria</taxon>
        <taxon>Pseudomonadati</taxon>
        <taxon>Pseudomonadota</taxon>
        <taxon>Betaproteobacteria</taxon>
        <taxon>Burkholderiales</taxon>
        <taxon>Burkholderiaceae</taxon>
        <taxon>Paraburkholderia</taxon>
    </lineage>
</organism>
<gene>
    <name evidence="2" type="ORF">GGD41_001591</name>
</gene>
<dbReference type="AlphaFoldDB" id="A0A7Y9W669"/>
<dbReference type="EMBL" id="JACCAU010000001">
    <property type="protein sequence ID" value="NYH14363.1"/>
    <property type="molecule type" value="Genomic_DNA"/>
</dbReference>
<proteinExistence type="predicted"/>